<feature type="region of interest" description="Disordered" evidence="5">
    <location>
        <begin position="1"/>
        <end position="31"/>
    </location>
</feature>
<keyword evidence="3" id="KW-0653">Protein transport</keyword>
<sequence length="544" mass="57057">MVPVEPGPRDAEEAIRARNPGEEVKPGPRDAEEAIRVRTTSGEVLLSIPWSKAKDLTGDRLKQEVAGAGGKRREEVKLVCGTSALRNSEPLAPLLQRTAGVLEVLAVFQAFPEYDESRDAGEQLLALRGLLLDADEDRQLMAARKFRQVLKSGPSPPIQEVIDAGAVPRLVELARSGPSTQVQHEALWALANIASGSADQTGAVVDEGAVELLVGKVSAEDPDIAEPAAWGLGNIAGGAERLRDRVLEAGGLAPILESLRREDPPATLLRTAAWAISNLCRGDPPPAAAAVLPAVRPLVDLLSTVADEEVVRDACWSLFYLCRQDECVEPAVRAGLVARASELLEHPSEHALGPALKAIGAVAAGGGARTWAVASDEPCLGRLASLTCHKKRTVRRLACLVLSDIMAGACDQIQAAVAAGALPRLVDALDGDATVAKEAVRAFANLEGSALPEQFEAAVDAGCIAPLVKMASHPDVPRELSGRALRGIMRAGGKLKADRGLGGNPFVRPFVEAGGVQILEGWEDDASLDIVRAEVQAVVADAAA</sequence>
<proteinExistence type="inferred from homology"/>
<dbReference type="EMBL" id="HBNR01078655">
    <property type="protein sequence ID" value="CAE4655275.1"/>
    <property type="molecule type" value="Transcribed_RNA"/>
</dbReference>
<dbReference type="AlphaFoldDB" id="A0A6T1LNL5"/>
<keyword evidence="2" id="KW-0813">Transport</keyword>
<evidence type="ECO:0000313" key="6">
    <source>
        <dbReference type="EMBL" id="CAE4655271.1"/>
    </source>
</evidence>
<reference evidence="6" key="1">
    <citation type="submission" date="2021-01" db="EMBL/GenBank/DDBJ databases">
        <authorList>
            <person name="Corre E."/>
            <person name="Pelletier E."/>
            <person name="Niang G."/>
            <person name="Scheremetjew M."/>
            <person name="Finn R."/>
            <person name="Kale V."/>
            <person name="Holt S."/>
            <person name="Cochrane G."/>
            <person name="Meng A."/>
            <person name="Brown T."/>
            <person name="Cohen L."/>
        </authorList>
    </citation>
    <scope>NUCLEOTIDE SEQUENCE</scope>
    <source>
        <strain evidence="6">CCMP3105</strain>
    </source>
</reference>
<dbReference type="Gene3D" id="1.25.10.10">
    <property type="entry name" value="Leucine-rich Repeat Variant"/>
    <property type="match status" value="1"/>
</dbReference>
<evidence type="ECO:0000256" key="2">
    <source>
        <dbReference type="ARBA" id="ARBA00022448"/>
    </source>
</evidence>
<dbReference type="EMBL" id="HBNR01078652">
    <property type="protein sequence ID" value="CAE4655271.1"/>
    <property type="molecule type" value="Transcribed_RNA"/>
</dbReference>
<protein>
    <recommendedName>
        <fullName evidence="8">Importin subunit alpha</fullName>
    </recommendedName>
</protein>
<evidence type="ECO:0000256" key="3">
    <source>
        <dbReference type="ARBA" id="ARBA00022927"/>
    </source>
</evidence>
<dbReference type="GO" id="GO:0015031">
    <property type="term" value="P:protein transport"/>
    <property type="evidence" value="ECO:0007669"/>
    <property type="project" value="UniProtKB-KW"/>
</dbReference>
<accession>A0A6T1LNL5</accession>
<feature type="compositionally biased region" description="Basic and acidic residues" evidence="5">
    <location>
        <begin position="7"/>
        <end position="31"/>
    </location>
</feature>
<gene>
    <name evidence="6" type="ORF">AMON00008_LOCUS56071</name>
    <name evidence="7" type="ORF">AMON00008_LOCUS56074</name>
</gene>
<dbReference type="InterPro" id="IPR011989">
    <property type="entry name" value="ARM-like"/>
</dbReference>
<evidence type="ECO:0000256" key="4">
    <source>
        <dbReference type="PROSITE-ProRule" id="PRU00259"/>
    </source>
</evidence>
<evidence type="ECO:0000313" key="7">
    <source>
        <dbReference type="EMBL" id="CAE4655275.1"/>
    </source>
</evidence>
<dbReference type="SMART" id="SM00185">
    <property type="entry name" value="ARM"/>
    <property type="match status" value="7"/>
</dbReference>
<evidence type="ECO:0000256" key="5">
    <source>
        <dbReference type="SAM" id="MobiDB-lite"/>
    </source>
</evidence>
<evidence type="ECO:0000256" key="1">
    <source>
        <dbReference type="ARBA" id="ARBA00010394"/>
    </source>
</evidence>
<feature type="repeat" description="ARM" evidence="4">
    <location>
        <begin position="165"/>
        <end position="208"/>
    </location>
</feature>
<comment type="similarity">
    <text evidence="1">Belongs to the importin alpha family.</text>
</comment>
<dbReference type="PANTHER" id="PTHR23316">
    <property type="entry name" value="IMPORTIN ALPHA"/>
    <property type="match status" value="1"/>
</dbReference>
<feature type="repeat" description="ARM" evidence="4">
    <location>
        <begin position="250"/>
        <end position="279"/>
    </location>
</feature>
<dbReference type="InterPro" id="IPR016024">
    <property type="entry name" value="ARM-type_fold"/>
</dbReference>
<dbReference type="PROSITE" id="PS50176">
    <property type="entry name" value="ARM_REPEAT"/>
    <property type="match status" value="2"/>
</dbReference>
<dbReference type="SUPFAM" id="SSF48371">
    <property type="entry name" value="ARM repeat"/>
    <property type="match status" value="1"/>
</dbReference>
<organism evidence="6">
    <name type="scientific">Alexandrium monilatum</name>
    <dbReference type="NCBI Taxonomy" id="311494"/>
    <lineage>
        <taxon>Eukaryota</taxon>
        <taxon>Sar</taxon>
        <taxon>Alveolata</taxon>
        <taxon>Dinophyceae</taxon>
        <taxon>Gonyaulacales</taxon>
        <taxon>Pyrocystaceae</taxon>
        <taxon>Alexandrium</taxon>
    </lineage>
</organism>
<name>A0A6T1LNL5_9DINO</name>
<evidence type="ECO:0008006" key="8">
    <source>
        <dbReference type="Google" id="ProtNLM"/>
    </source>
</evidence>
<dbReference type="Pfam" id="PF00514">
    <property type="entry name" value="Arm"/>
    <property type="match status" value="5"/>
</dbReference>
<dbReference type="InterPro" id="IPR000225">
    <property type="entry name" value="Armadillo"/>
</dbReference>